<dbReference type="AlphaFoldDB" id="A0A6F8V895"/>
<dbReference type="NCBIfam" id="TIGR00254">
    <property type="entry name" value="GGDEF"/>
    <property type="match status" value="1"/>
</dbReference>
<dbReference type="Pfam" id="PF00990">
    <property type="entry name" value="GGDEF"/>
    <property type="match status" value="1"/>
</dbReference>
<evidence type="ECO:0000259" key="2">
    <source>
        <dbReference type="PROSITE" id="PS50113"/>
    </source>
</evidence>
<dbReference type="NCBIfam" id="TIGR00229">
    <property type="entry name" value="sensory_box"/>
    <property type="match status" value="1"/>
</dbReference>
<dbReference type="PROSITE" id="PS50112">
    <property type="entry name" value="PAS"/>
    <property type="match status" value="2"/>
</dbReference>
<dbReference type="SUPFAM" id="SSF141868">
    <property type="entry name" value="EAL domain-like"/>
    <property type="match status" value="1"/>
</dbReference>
<evidence type="ECO:0000259" key="1">
    <source>
        <dbReference type="PROSITE" id="PS50112"/>
    </source>
</evidence>
<dbReference type="PROSITE" id="PS50887">
    <property type="entry name" value="GGDEF"/>
    <property type="match status" value="1"/>
</dbReference>
<feature type="domain" description="GGDEF" evidence="4">
    <location>
        <begin position="259"/>
        <end position="392"/>
    </location>
</feature>
<dbReference type="InterPro" id="IPR000700">
    <property type="entry name" value="PAS-assoc_C"/>
</dbReference>
<organism evidence="5 6">
    <name type="scientific">Sulfurimicrobium lacus</name>
    <dbReference type="NCBI Taxonomy" id="2715678"/>
    <lineage>
        <taxon>Bacteria</taxon>
        <taxon>Pseudomonadati</taxon>
        <taxon>Pseudomonadota</taxon>
        <taxon>Betaproteobacteria</taxon>
        <taxon>Nitrosomonadales</taxon>
        <taxon>Sulfuricellaceae</taxon>
        <taxon>Sulfurimicrobium</taxon>
    </lineage>
</organism>
<evidence type="ECO:0000313" key="6">
    <source>
        <dbReference type="Proteomes" id="UP000502260"/>
    </source>
</evidence>
<dbReference type="InterPro" id="IPR000160">
    <property type="entry name" value="GGDEF_dom"/>
</dbReference>
<dbReference type="SUPFAM" id="SSF55073">
    <property type="entry name" value="Nucleotide cyclase"/>
    <property type="match status" value="1"/>
</dbReference>
<dbReference type="InterPro" id="IPR013767">
    <property type="entry name" value="PAS_fold"/>
</dbReference>
<dbReference type="InterPro" id="IPR043128">
    <property type="entry name" value="Rev_trsase/Diguanyl_cyclase"/>
</dbReference>
<dbReference type="KEGG" id="slac:SKTS_07940"/>
<dbReference type="FunFam" id="3.20.20.450:FF:000001">
    <property type="entry name" value="Cyclic di-GMP phosphodiesterase yahA"/>
    <property type="match status" value="1"/>
</dbReference>
<dbReference type="CDD" id="cd01948">
    <property type="entry name" value="EAL"/>
    <property type="match status" value="1"/>
</dbReference>
<protein>
    <submittedName>
        <fullName evidence="5">GGDEF domain-containing protein</fullName>
    </submittedName>
</protein>
<dbReference type="Proteomes" id="UP000502260">
    <property type="component" value="Chromosome"/>
</dbReference>
<dbReference type="PROSITE" id="PS50883">
    <property type="entry name" value="EAL"/>
    <property type="match status" value="1"/>
</dbReference>
<dbReference type="InterPro" id="IPR035965">
    <property type="entry name" value="PAS-like_dom_sf"/>
</dbReference>
<dbReference type="Pfam" id="PF13426">
    <property type="entry name" value="PAS_9"/>
    <property type="match status" value="1"/>
</dbReference>
<accession>A0A6F8V895</accession>
<dbReference type="SMART" id="SM00052">
    <property type="entry name" value="EAL"/>
    <property type="match status" value="1"/>
</dbReference>
<dbReference type="Gene3D" id="3.20.20.450">
    <property type="entry name" value="EAL domain"/>
    <property type="match status" value="1"/>
</dbReference>
<dbReference type="Pfam" id="PF00989">
    <property type="entry name" value="PAS"/>
    <property type="match status" value="1"/>
</dbReference>
<dbReference type="InterPro" id="IPR029787">
    <property type="entry name" value="Nucleotide_cyclase"/>
</dbReference>
<dbReference type="GO" id="GO:0006355">
    <property type="term" value="P:regulation of DNA-templated transcription"/>
    <property type="evidence" value="ECO:0007669"/>
    <property type="project" value="InterPro"/>
</dbReference>
<evidence type="ECO:0000259" key="3">
    <source>
        <dbReference type="PROSITE" id="PS50883"/>
    </source>
</evidence>
<dbReference type="Gene3D" id="3.30.70.270">
    <property type="match status" value="1"/>
</dbReference>
<name>A0A6F8V895_9PROT</name>
<dbReference type="CDD" id="cd00130">
    <property type="entry name" value="PAS"/>
    <property type="match status" value="1"/>
</dbReference>
<dbReference type="Gene3D" id="3.30.450.20">
    <property type="entry name" value="PAS domain"/>
    <property type="match status" value="2"/>
</dbReference>
<dbReference type="InterPro" id="IPR052155">
    <property type="entry name" value="Biofilm_reg_signaling"/>
</dbReference>
<dbReference type="Pfam" id="PF00563">
    <property type="entry name" value="EAL"/>
    <property type="match status" value="1"/>
</dbReference>
<dbReference type="SMART" id="SM00267">
    <property type="entry name" value="GGDEF"/>
    <property type="match status" value="1"/>
</dbReference>
<dbReference type="PANTHER" id="PTHR44757:SF2">
    <property type="entry name" value="BIOFILM ARCHITECTURE MAINTENANCE PROTEIN MBAA"/>
    <property type="match status" value="1"/>
</dbReference>
<feature type="domain" description="PAC" evidence="2">
    <location>
        <begin position="173"/>
        <end position="226"/>
    </location>
</feature>
<keyword evidence="6" id="KW-1185">Reference proteome</keyword>
<dbReference type="SUPFAM" id="SSF55785">
    <property type="entry name" value="PYP-like sensor domain (PAS domain)"/>
    <property type="match status" value="2"/>
</dbReference>
<dbReference type="InterPro" id="IPR035919">
    <property type="entry name" value="EAL_sf"/>
</dbReference>
<dbReference type="InterPro" id="IPR000014">
    <property type="entry name" value="PAS"/>
</dbReference>
<feature type="domain" description="PAS" evidence="1">
    <location>
        <begin position="101"/>
        <end position="149"/>
    </location>
</feature>
<proteinExistence type="predicted"/>
<feature type="domain" description="PAS" evidence="1">
    <location>
        <begin position="1"/>
        <end position="58"/>
    </location>
</feature>
<dbReference type="InterPro" id="IPR001633">
    <property type="entry name" value="EAL_dom"/>
</dbReference>
<dbReference type="PROSITE" id="PS50113">
    <property type="entry name" value="PAC"/>
    <property type="match status" value="1"/>
</dbReference>
<dbReference type="PANTHER" id="PTHR44757">
    <property type="entry name" value="DIGUANYLATE CYCLASE DGCP"/>
    <property type="match status" value="1"/>
</dbReference>
<reference evidence="6" key="1">
    <citation type="submission" date="2020-03" db="EMBL/GenBank/DDBJ databases">
        <title>Complete genome sequence of sulfur-oxidizing bacterium skT11.</title>
        <authorList>
            <person name="Kanda M."/>
            <person name="Kojima H."/>
            <person name="Fukui M."/>
        </authorList>
    </citation>
    <scope>NUCLEOTIDE SEQUENCE [LARGE SCALE GENOMIC DNA]</scope>
    <source>
        <strain evidence="6">skT11</strain>
    </source>
</reference>
<evidence type="ECO:0000259" key="4">
    <source>
        <dbReference type="PROSITE" id="PS50887"/>
    </source>
</evidence>
<feature type="domain" description="EAL" evidence="3">
    <location>
        <begin position="401"/>
        <end position="655"/>
    </location>
</feature>
<sequence length="664" mass="73879">MAQEANGLVITDQEGVVVYVNPMAERIFYREARRFVGKPFGYRIVEGETIVIDIFSPDGTPYQAELSVDAGEWDGKPAYIIELKRVDDWLNQKIKASLQKSNHRFLALINAAPLAIVTLNNDGTVIFWSRSAEKMFGWSSHEVLGKAPLILSGDGNNDFLRWCDQALDENAPHETELLGQRRRDGSLIDLRIWAANLEDGDGFMGSLMAVIADVTEHKRVEARMQRLATHDGLTGLPNRILLCDRISQALFKIFREGSEMAAVLVIGLNNFDLVLQSLGFVAGDRLLNELAQRLGGLVRQSDTLARYGQDTFAVVLPALEREQDAAKVAEKILDIFVAPFFIDELEIFLSASVGIAMSSSDGESAEVLLRNADTAMRRAHMDNRRGFHFYTHGMNELAAKRLVLVRGLRHSLERKELCLYYQPVVKLATGQIVGVEALLRWRHPELGLIPPGDFIPIAEEEGLIVPIGEWVLREGCAQIRRWEEQGLGRLRLAVNLSARQFSEVDLPQHIASILAETGMPAECLEIELTESMLASNVEDAVSMMKQLKSIGVCLSIDDFGTGYSSLSYLKRFPLDVLKIDRSFVSEIPFNADDIQICSTIVAMAHGFNLRVIAEGAETQAQIDFLTKLHCDEVQGFYYSKPLPPAELVDFLMVKQCGKDSLAAA</sequence>
<dbReference type="SMART" id="SM00091">
    <property type="entry name" value="PAS"/>
    <property type="match status" value="1"/>
</dbReference>
<gene>
    <name evidence="5" type="ORF">SKTS_07940</name>
</gene>
<evidence type="ECO:0000313" key="5">
    <source>
        <dbReference type="EMBL" id="BCB25908.1"/>
    </source>
</evidence>
<dbReference type="EMBL" id="AP022853">
    <property type="protein sequence ID" value="BCB25908.1"/>
    <property type="molecule type" value="Genomic_DNA"/>
</dbReference>
<dbReference type="CDD" id="cd01949">
    <property type="entry name" value="GGDEF"/>
    <property type="match status" value="1"/>
</dbReference>